<evidence type="ECO:0000259" key="5">
    <source>
        <dbReference type="PROSITE" id="PS51296"/>
    </source>
</evidence>
<name>A0A1J5S5B1_9ZZZZ</name>
<feature type="domain" description="Rieske" evidence="5">
    <location>
        <begin position="41"/>
        <end position="112"/>
    </location>
</feature>
<dbReference type="SUPFAM" id="SSF50022">
    <property type="entry name" value="ISP domain"/>
    <property type="match status" value="1"/>
</dbReference>
<organism evidence="6">
    <name type="scientific">mine drainage metagenome</name>
    <dbReference type="NCBI Taxonomy" id="410659"/>
    <lineage>
        <taxon>unclassified sequences</taxon>
        <taxon>metagenomes</taxon>
        <taxon>ecological metagenomes</taxon>
    </lineage>
</organism>
<evidence type="ECO:0000313" key="6">
    <source>
        <dbReference type="EMBL" id="OIR03479.1"/>
    </source>
</evidence>
<dbReference type="PANTHER" id="PTHR40261:SF1">
    <property type="entry name" value="RIESKE DOMAIN-CONTAINING PROTEIN"/>
    <property type="match status" value="1"/>
</dbReference>
<comment type="caution">
    <text evidence="6">The sequence shown here is derived from an EMBL/GenBank/DDBJ whole genome shotgun (WGS) entry which is preliminary data.</text>
</comment>
<dbReference type="PROSITE" id="PS51296">
    <property type="entry name" value="RIESKE"/>
    <property type="match status" value="1"/>
</dbReference>
<reference evidence="6" key="1">
    <citation type="submission" date="2016-10" db="EMBL/GenBank/DDBJ databases">
        <title>Sequence of Gallionella enrichment culture.</title>
        <authorList>
            <person name="Poehlein A."/>
            <person name="Muehling M."/>
            <person name="Daniel R."/>
        </authorList>
    </citation>
    <scope>NUCLEOTIDE SEQUENCE</scope>
</reference>
<evidence type="ECO:0000256" key="3">
    <source>
        <dbReference type="ARBA" id="ARBA00023004"/>
    </source>
</evidence>
<dbReference type="InterPro" id="IPR017941">
    <property type="entry name" value="Rieske_2Fe-2S"/>
</dbReference>
<dbReference type="GO" id="GO:0051537">
    <property type="term" value="F:2 iron, 2 sulfur cluster binding"/>
    <property type="evidence" value="ECO:0007669"/>
    <property type="project" value="UniProtKB-KW"/>
</dbReference>
<dbReference type="AlphaFoldDB" id="A0A1J5S5B1"/>
<keyword evidence="4" id="KW-0411">Iron-sulfur</keyword>
<accession>A0A1J5S5B1</accession>
<dbReference type="InterPro" id="IPR036922">
    <property type="entry name" value="Rieske_2Fe-2S_sf"/>
</dbReference>
<dbReference type="EMBL" id="MLJW01000065">
    <property type="protein sequence ID" value="OIR03479.1"/>
    <property type="molecule type" value="Genomic_DNA"/>
</dbReference>
<evidence type="ECO:0000256" key="1">
    <source>
        <dbReference type="ARBA" id="ARBA00022714"/>
    </source>
</evidence>
<proteinExistence type="predicted"/>
<dbReference type="GO" id="GO:0046872">
    <property type="term" value="F:metal ion binding"/>
    <property type="evidence" value="ECO:0007669"/>
    <property type="project" value="UniProtKB-KW"/>
</dbReference>
<gene>
    <name evidence="6" type="ORF">GALL_143370</name>
</gene>
<dbReference type="Pfam" id="PF00355">
    <property type="entry name" value="Rieske"/>
    <property type="match status" value="1"/>
</dbReference>
<protein>
    <submittedName>
        <fullName evidence="6">Rieske [2Fe-2S] domain protein</fullName>
    </submittedName>
</protein>
<keyword evidence="2" id="KW-0479">Metal-binding</keyword>
<dbReference type="PANTHER" id="PTHR40261">
    <property type="match status" value="1"/>
</dbReference>
<keyword evidence="3" id="KW-0408">Iron</keyword>
<evidence type="ECO:0000256" key="2">
    <source>
        <dbReference type="ARBA" id="ARBA00022723"/>
    </source>
</evidence>
<sequence>MAIPKRLICSGDLLVEGGRGVRFDIERHGVTEPGFMVRYRGEVRAFLNRCGHMPVELDWQPGEFFDGSGLYLICATHGALYAPEDGRCVHGRCNGKGLQPLAVCEIDGQIFLEEA</sequence>
<keyword evidence="1" id="KW-0001">2Fe-2S</keyword>
<evidence type="ECO:0000256" key="4">
    <source>
        <dbReference type="ARBA" id="ARBA00023014"/>
    </source>
</evidence>
<dbReference type="Gene3D" id="2.102.10.10">
    <property type="entry name" value="Rieske [2Fe-2S] iron-sulphur domain"/>
    <property type="match status" value="1"/>
</dbReference>